<keyword evidence="9" id="KW-1185">Reference proteome</keyword>
<feature type="domain" description="SusD-like N-terminal" evidence="7">
    <location>
        <begin position="42"/>
        <end position="220"/>
    </location>
</feature>
<reference evidence="8 9" key="1">
    <citation type="submission" date="2021-03" db="EMBL/GenBank/DDBJ databases">
        <title>Assistant Professor.</title>
        <authorList>
            <person name="Huq M.A."/>
        </authorList>
    </citation>
    <scope>NUCLEOTIDE SEQUENCE [LARGE SCALE GENOMIC DNA]</scope>
    <source>
        <strain evidence="8 9">MAH-29</strain>
    </source>
</reference>
<protein>
    <submittedName>
        <fullName evidence="8">RagB/SusD family nutrient uptake outer membrane protein</fullName>
    </submittedName>
</protein>
<evidence type="ECO:0000256" key="1">
    <source>
        <dbReference type="ARBA" id="ARBA00004442"/>
    </source>
</evidence>
<evidence type="ECO:0000259" key="7">
    <source>
        <dbReference type="Pfam" id="PF14322"/>
    </source>
</evidence>
<dbReference type="Gene3D" id="1.25.40.390">
    <property type="match status" value="1"/>
</dbReference>
<dbReference type="InterPro" id="IPR012944">
    <property type="entry name" value="SusD_RagB_dom"/>
</dbReference>
<comment type="subcellular location">
    <subcellularLocation>
        <location evidence="1">Cell outer membrane</location>
    </subcellularLocation>
</comment>
<dbReference type="SUPFAM" id="SSF48452">
    <property type="entry name" value="TPR-like"/>
    <property type="match status" value="1"/>
</dbReference>
<evidence type="ECO:0000256" key="2">
    <source>
        <dbReference type="ARBA" id="ARBA00006275"/>
    </source>
</evidence>
<dbReference type="Pfam" id="PF14322">
    <property type="entry name" value="SusD-like_3"/>
    <property type="match status" value="1"/>
</dbReference>
<evidence type="ECO:0000256" key="3">
    <source>
        <dbReference type="ARBA" id="ARBA00022729"/>
    </source>
</evidence>
<dbReference type="Pfam" id="PF07980">
    <property type="entry name" value="SusD_RagB"/>
    <property type="match status" value="1"/>
</dbReference>
<evidence type="ECO:0000313" key="8">
    <source>
        <dbReference type="EMBL" id="MBO9204265.1"/>
    </source>
</evidence>
<comment type="similarity">
    <text evidence="2">Belongs to the SusD family.</text>
</comment>
<dbReference type="EMBL" id="JAGHKO010000011">
    <property type="protein sequence ID" value="MBO9204265.1"/>
    <property type="molecule type" value="Genomic_DNA"/>
</dbReference>
<name>A0ABS3Z3Q0_9BACT</name>
<dbReference type="RefSeq" id="WP_209142662.1">
    <property type="nucleotide sequence ID" value="NZ_JAGHKO010000011.1"/>
</dbReference>
<accession>A0ABS3Z3Q0</accession>
<dbReference type="Proteomes" id="UP000677244">
    <property type="component" value="Unassembled WGS sequence"/>
</dbReference>
<keyword evidence="4" id="KW-0472">Membrane</keyword>
<evidence type="ECO:0000256" key="5">
    <source>
        <dbReference type="ARBA" id="ARBA00023237"/>
    </source>
</evidence>
<evidence type="ECO:0000256" key="4">
    <source>
        <dbReference type="ARBA" id="ARBA00023136"/>
    </source>
</evidence>
<dbReference type="PROSITE" id="PS51257">
    <property type="entry name" value="PROKAR_LIPOPROTEIN"/>
    <property type="match status" value="1"/>
</dbReference>
<dbReference type="InterPro" id="IPR011990">
    <property type="entry name" value="TPR-like_helical_dom_sf"/>
</dbReference>
<dbReference type="CDD" id="cd08977">
    <property type="entry name" value="SusD"/>
    <property type="match status" value="1"/>
</dbReference>
<dbReference type="InterPro" id="IPR033985">
    <property type="entry name" value="SusD-like_N"/>
</dbReference>
<gene>
    <name evidence="8" type="ORF">J7I42_28515</name>
</gene>
<organism evidence="8 9">
    <name type="scientific">Niastella soli</name>
    <dbReference type="NCBI Taxonomy" id="2821487"/>
    <lineage>
        <taxon>Bacteria</taxon>
        <taxon>Pseudomonadati</taxon>
        <taxon>Bacteroidota</taxon>
        <taxon>Chitinophagia</taxon>
        <taxon>Chitinophagales</taxon>
        <taxon>Chitinophagaceae</taxon>
        <taxon>Niastella</taxon>
    </lineage>
</organism>
<feature type="domain" description="RagB/SusD" evidence="6">
    <location>
        <begin position="252"/>
        <end position="418"/>
    </location>
</feature>
<keyword evidence="5" id="KW-0998">Cell outer membrane</keyword>
<proteinExistence type="inferred from homology"/>
<comment type="caution">
    <text evidence="8">The sequence shown here is derived from an EMBL/GenBank/DDBJ whole genome shotgun (WGS) entry which is preliminary data.</text>
</comment>
<sequence length="445" mass="50779">MKYLIIRYLLVSIALLTACKKVLDTKSELYIDQSLSIVDKRSAQAALVGAYNVLSQNTYQGNTFRYITNLLSDNIKWVGNTPTNREFDVYSVFTTNTRVQELWTAIYKTINIANNLIDKVPAVNDVTFDQSERNKQRGEAYFLRALCYFDLVRLWRNVPVVTQPTKTASDNKGITNSTGEEVYQFIENDLDSAEVLLPATINRNRANQYTAKALKARMYLYRENWKKAEEYANLIINDSADFKLTKPYSQFYTAKNSTESIFEIDYTINNKNSYASNWFQNPTTGGKKEFLPTDEFVNLLKDPNIGGARSALMFTVSGVTYGNMNFKIATGEDQSYVLRLGEMYLIRAEAKAEQLKLEEGLKDLNVIRARANIPSIPVVGSKEELIDKILLERRVELGYESHRWFDLIRKGKAQQVLGISDANKLLLPLPRQEVLIANLTQNKGY</sequence>
<evidence type="ECO:0000313" key="9">
    <source>
        <dbReference type="Proteomes" id="UP000677244"/>
    </source>
</evidence>
<evidence type="ECO:0000259" key="6">
    <source>
        <dbReference type="Pfam" id="PF07980"/>
    </source>
</evidence>
<keyword evidence="3" id="KW-0732">Signal</keyword>